<protein>
    <submittedName>
        <fullName evidence="1">Uncharacterized protein</fullName>
    </submittedName>
</protein>
<dbReference type="AlphaFoldDB" id="A0A0M4NLT7"/>
<dbReference type="PATRIC" id="fig|1279460.3.peg.3376"/>
<gene>
    <name evidence="1" type="ORF">G436_3327</name>
</gene>
<dbReference type="AntiFam" id="ANF00056">
    <property type="entry name" value="Translation of DNA repeat"/>
</dbReference>
<evidence type="ECO:0000313" key="2">
    <source>
        <dbReference type="Proteomes" id="UP000056502"/>
    </source>
</evidence>
<sequence>MIEVIFNFLSDRVKILFLFFNFDLSNIKIFISPDKNRDLVSVLLTNYSINIQNLSQNLKMWELTQKFNNIRITEGSQITKSDGFCRNYCVLLKISKKLLSKFFKVLGQVLNIKLEVIFKFKDKNFKINICVQ</sequence>
<dbReference type="EMBL" id="CP012603">
    <property type="protein sequence ID" value="ALE40484.1"/>
    <property type="molecule type" value="Genomic_DNA"/>
</dbReference>
<accession>A0A0M4NLT7</accession>
<name>A0A0M4NLT7_LEPIR</name>
<reference evidence="1 2" key="1">
    <citation type="journal article" date="2015" name="Genome Announc.">
        <title>Whole-Genome Sequence of Leptospira interrogans Serovar Hardjo Subtype Hardjoprajitno Strain Norma, Isolated from Cattle in a Leptospirosis Outbreak in Brazil.</title>
        <authorList>
            <person name="Cosate M.R."/>
            <person name="Soares S.C."/>
            <person name="Mendes T.A."/>
            <person name="Raittz R.T."/>
            <person name="Moreira E.C."/>
            <person name="Leite R."/>
            <person name="Fernandes G.R."/>
            <person name="Haddad J.P."/>
            <person name="Ortega J.M."/>
        </authorList>
    </citation>
    <scope>NUCLEOTIDE SEQUENCE [LARGE SCALE GENOMIC DNA]</scope>
    <source>
        <strain evidence="1 2">Norma</strain>
    </source>
</reference>
<organism evidence="1">
    <name type="scientific">Leptospira interrogans serovar Hardjo str. Norma</name>
    <dbReference type="NCBI Taxonomy" id="1279460"/>
    <lineage>
        <taxon>Bacteria</taxon>
        <taxon>Pseudomonadati</taxon>
        <taxon>Spirochaetota</taxon>
        <taxon>Spirochaetia</taxon>
        <taxon>Leptospirales</taxon>
        <taxon>Leptospiraceae</taxon>
        <taxon>Leptospira</taxon>
    </lineage>
</organism>
<proteinExistence type="predicted"/>
<dbReference type="Proteomes" id="UP000056502">
    <property type="component" value="Chromosome I"/>
</dbReference>
<evidence type="ECO:0000313" key="1">
    <source>
        <dbReference type="EMBL" id="ALE40484.1"/>
    </source>
</evidence>